<evidence type="ECO:0000313" key="3">
    <source>
        <dbReference type="Proteomes" id="UP000515297"/>
    </source>
</evidence>
<evidence type="ECO:0000313" key="2">
    <source>
        <dbReference type="EMBL" id="QNE04677.1"/>
    </source>
</evidence>
<proteinExistence type="predicted"/>
<feature type="domain" description="Helix-turn-helix" evidence="1">
    <location>
        <begin position="15"/>
        <end position="55"/>
    </location>
</feature>
<dbReference type="Pfam" id="PF12728">
    <property type="entry name" value="HTH_17"/>
    <property type="match status" value="1"/>
</dbReference>
<evidence type="ECO:0000259" key="1">
    <source>
        <dbReference type="Pfam" id="PF12728"/>
    </source>
</evidence>
<accession>A0A7G6VSG2</accession>
<name>A0A7G6VSG2_9SPHN</name>
<reference evidence="2 3" key="1">
    <citation type="submission" date="2020-08" db="EMBL/GenBank/DDBJ databases">
        <authorList>
            <person name="Liu G."/>
            <person name="Sun C."/>
        </authorList>
    </citation>
    <scope>NUCLEOTIDE SEQUENCE [LARGE SCALE GENOMIC DNA]</scope>
    <source>
        <strain evidence="2 3">OT19</strain>
    </source>
</reference>
<dbReference type="AlphaFoldDB" id="A0A7G6VSG2"/>
<protein>
    <submittedName>
        <fullName evidence="2">Helix-turn-helix domain-containing protein</fullName>
    </submittedName>
</protein>
<dbReference type="Proteomes" id="UP000515297">
    <property type="component" value="Chromosome"/>
</dbReference>
<dbReference type="InterPro" id="IPR041657">
    <property type="entry name" value="HTH_17"/>
</dbReference>
<dbReference type="RefSeq" id="WP_185883923.1">
    <property type="nucleotide sequence ID" value="NZ_CP060052.1"/>
</dbReference>
<dbReference type="EMBL" id="CP060052">
    <property type="protein sequence ID" value="QNE04677.1"/>
    <property type="molecule type" value="Genomic_DNA"/>
</dbReference>
<organism evidence="2 3">
    <name type="scientific">Croceicoccus marinus</name>
    <dbReference type="NCBI Taxonomy" id="450378"/>
    <lineage>
        <taxon>Bacteria</taxon>
        <taxon>Pseudomonadati</taxon>
        <taxon>Pseudomonadota</taxon>
        <taxon>Alphaproteobacteria</taxon>
        <taxon>Sphingomonadales</taxon>
        <taxon>Erythrobacteraceae</taxon>
        <taxon>Croceicoccus</taxon>
    </lineage>
</organism>
<gene>
    <name evidence="2" type="ORF">H4O24_12030</name>
</gene>
<sequence>MGALSNDLLPGARAAADYVGVTPRIIYGLVENKLLPCTKLNRRLYFRKSQLDAVFSAEAE</sequence>